<keyword evidence="6" id="KW-1185">Reference proteome</keyword>
<evidence type="ECO:0000256" key="1">
    <source>
        <dbReference type="ARBA" id="ARBA00004496"/>
    </source>
</evidence>
<dbReference type="PANTHER" id="PTHR30349">
    <property type="entry name" value="PHAGE INTEGRASE-RELATED"/>
    <property type="match status" value="1"/>
</dbReference>
<keyword evidence="2" id="KW-0229">DNA integration</keyword>
<evidence type="ECO:0000313" key="6">
    <source>
        <dbReference type="Proteomes" id="UP001595444"/>
    </source>
</evidence>
<evidence type="ECO:0000256" key="2">
    <source>
        <dbReference type="ARBA" id="ARBA00022908"/>
    </source>
</evidence>
<sequence>MINTYSLYSAQGKRLYLTLDERKAFLKAAKHQPAKVRTLCELLYYTGCRISEALNLTADRVDTAAGEIIIQSLKKRSTTPHFRPIPVPRTFISELAAVHALNSDESTLLWDWSRSQAWRLIKDTMNKAGINTKMPYGTCKGLRHSFGIHAVTHNVPLNVVQALLGHANMSTTSIYVDAVGDERRVLVSRMWK</sequence>
<proteinExistence type="predicted"/>
<dbReference type="Pfam" id="PF00589">
    <property type="entry name" value="Phage_integrase"/>
    <property type="match status" value="1"/>
</dbReference>
<dbReference type="InterPro" id="IPR002104">
    <property type="entry name" value="Integrase_catalytic"/>
</dbReference>
<name>A0ABV7D5T0_9PROT</name>
<dbReference type="InterPro" id="IPR050090">
    <property type="entry name" value="Tyrosine_recombinase_XerCD"/>
</dbReference>
<accession>A0ABV7D5T0</accession>
<dbReference type="Proteomes" id="UP001595444">
    <property type="component" value="Unassembled WGS sequence"/>
</dbReference>
<gene>
    <name evidence="5" type="ORF">ACFOKA_10240</name>
</gene>
<dbReference type="PANTHER" id="PTHR30349:SF77">
    <property type="entry name" value="TYROSINE RECOMBINASE XERC"/>
    <property type="match status" value="1"/>
</dbReference>
<protein>
    <submittedName>
        <fullName evidence="5">Tyrosine-type recombinase/integrase</fullName>
    </submittedName>
</protein>
<dbReference type="PROSITE" id="PS51898">
    <property type="entry name" value="TYR_RECOMBINASE"/>
    <property type="match status" value="1"/>
</dbReference>
<organism evidence="5 6">
    <name type="scientific">Kordiimonas pumila</name>
    <dbReference type="NCBI Taxonomy" id="2161677"/>
    <lineage>
        <taxon>Bacteria</taxon>
        <taxon>Pseudomonadati</taxon>
        <taxon>Pseudomonadota</taxon>
        <taxon>Alphaproteobacteria</taxon>
        <taxon>Kordiimonadales</taxon>
        <taxon>Kordiimonadaceae</taxon>
        <taxon>Kordiimonas</taxon>
    </lineage>
</organism>
<evidence type="ECO:0000259" key="4">
    <source>
        <dbReference type="PROSITE" id="PS51898"/>
    </source>
</evidence>
<dbReference type="InterPro" id="IPR011010">
    <property type="entry name" value="DNA_brk_join_enz"/>
</dbReference>
<keyword evidence="3" id="KW-0233">DNA recombination</keyword>
<evidence type="ECO:0000313" key="5">
    <source>
        <dbReference type="EMBL" id="MFC3052282.1"/>
    </source>
</evidence>
<comment type="subcellular location">
    <subcellularLocation>
        <location evidence="1">Cytoplasm</location>
    </subcellularLocation>
</comment>
<dbReference type="EMBL" id="JBHRSL010000010">
    <property type="protein sequence ID" value="MFC3052282.1"/>
    <property type="molecule type" value="Genomic_DNA"/>
</dbReference>
<dbReference type="Gene3D" id="1.10.443.10">
    <property type="entry name" value="Intergrase catalytic core"/>
    <property type="match status" value="1"/>
</dbReference>
<evidence type="ECO:0000256" key="3">
    <source>
        <dbReference type="ARBA" id="ARBA00023172"/>
    </source>
</evidence>
<dbReference type="InterPro" id="IPR013762">
    <property type="entry name" value="Integrase-like_cat_sf"/>
</dbReference>
<feature type="domain" description="Tyr recombinase" evidence="4">
    <location>
        <begin position="12"/>
        <end position="188"/>
    </location>
</feature>
<dbReference type="RefSeq" id="WP_194214041.1">
    <property type="nucleotide sequence ID" value="NZ_CP061205.1"/>
</dbReference>
<dbReference type="SUPFAM" id="SSF56349">
    <property type="entry name" value="DNA breaking-rejoining enzymes"/>
    <property type="match status" value="1"/>
</dbReference>
<comment type="caution">
    <text evidence="5">The sequence shown here is derived from an EMBL/GenBank/DDBJ whole genome shotgun (WGS) entry which is preliminary data.</text>
</comment>
<reference evidence="6" key="1">
    <citation type="journal article" date="2019" name="Int. J. Syst. Evol. Microbiol.">
        <title>The Global Catalogue of Microorganisms (GCM) 10K type strain sequencing project: providing services to taxonomists for standard genome sequencing and annotation.</title>
        <authorList>
            <consortium name="The Broad Institute Genomics Platform"/>
            <consortium name="The Broad Institute Genome Sequencing Center for Infectious Disease"/>
            <person name="Wu L."/>
            <person name="Ma J."/>
        </authorList>
    </citation>
    <scope>NUCLEOTIDE SEQUENCE [LARGE SCALE GENOMIC DNA]</scope>
    <source>
        <strain evidence="6">KCTC 62164</strain>
    </source>
</reference>